<name>A0A2P2QYA9_RHIMU</name>
<organism evidence="1">
    <name type="scientific">Rhizophora mucronata</name>
    <name type="common">Asiatic mangrove</name>
    <dbReference type="NCBI Taxonomy" id="61149"/>
    <lineage>
        <taxon>Eukaryota</taxon>
        <taxon>Viridiplantae</taxon>
        <taxon>Streptophyta</taxon>
        <taxon>Embryophyta</taxon>
        <taxon>Tracheophyta</taxon>
        <taxon>Spermatophyta</taxon>
        <taxon>Magnoliopsida</taxon>
        <taxon>eudicotyledons</taxon>
        <taxon>Gunneridae</taxon>
        <taxon>Pentapetalae</taxon>
        <taxon>rosids</taxon>
        <taxon>fabids</taxon>
        <taxon>Malpighiales</taxon>
        <taxon>Rhizophoraceae</taxon>
        <taxon>Rhizophora</taxon>
    </lineage>
</organism>
<proteinExistence type="predicted"/>
<sequence>MRVVDIEKGMATCMKPSSKVVKDMDQIFFFTTRSAYLFSDELPLSNCSIIPPLMVIICVSFLKIYVSLGQDKFLSAGTKQKFAKFYPLIEISLSS</sequence>
<protein>
    <submittedName>
        <fullName evidence="1">Uncharacterized protein</fullName>
    </submittedName>
</protein>
<dbReference type="AlphaFoldDB" id="A0A2P2QYA9"/>
<evidence type="ECO:0000313" key="1">
    <source>
        <dbReference type="EMBL" id="MBX71953.1"/>
    </source>
</evidence>
<reference evidence="1" key="1">
    <citation type="submission" date="2018-02" db="EMBL/GenBank/DDBJ databases">
        <title>Rhizophora mucronata_Transcriptome.</title>
        <authorList>
            <person name="Meera S.P."/>
            <person name="Sreeshan A."/>
            <person name="Augustine A."/>
        </authorList>
    </citation>
    <scope>NUCLEOTIDE SEQUENCE</scope>
    <source>
        <tissue evidence="1">Leaf</tissue>
    </source>
</reference>
<accession>A0A2P2QYA9</accession>
<dbReference type="EMBL" id="GGEC01091469">
    <property type="protein sequence ID" value="MBX71953.1"/>
    <property type="molecule type" value="Transcribed_RNA"/>
</dbReference>